<evidence type="ECO:0000313" key="2">
    <source>
        <dbReference type="EMBL" id="MFG3013800.1"/>
    </source>
</evidence>
<keyword evidence="1" id="KW-0472">Membrane</keyword>
<feature type="transmembrane region" description="Helical" evidence="1">
    <location>
        <begin position="96"/>
        <end position="117"/>
    </location>
</feature>
<reference evidence="2 3" key="1">
    <citation type="submission" date="2024-10" db="EMBL/GenBank/DDBJ databases">
        <title>The Natural Products Discovery Center: Release of the First 8490 Sequenced Strains for Exploring Actinobacteria Biosynthetic Diversity.</title>
        <authorList>
            <person name="Kalkreuter E."/>
            <person name="Kautsar S.A."/>
            <person name="Yang D."/>
            <person name="Bader C.D."/>
            <person name="Teijaro C.N."/>
            <person name="Fluegel L."/>
            <person name="Davis C.M."/>
            <person name="Simpson J.R."/>
            <person name="Lauterbach L."/>
            <person name="Steele A.D."/>
            <person name="Gui C."/>
            <person name="Meng S."/>
            <person name="Li G."/>
            <person name="Viehrig K."/>
            <person name="Ye F."/>
            <person name="Su P."/>
            <person name="Kiefer A.F."/>
            <person name="Nichols A."/>
            <person name="Cepeda A.J."/>
            <person name="Yan W."/>
            <person name="Fan B."/>
            <person name="Jiang Y."/>
            <person name="Adhikari A."/>
            <person name="Zheng C.-J."/>
            <person name="Schuster L."/>
            <person name="Cowan T.M."/>
            <person name="Smanski M.J."/>
            <person name="Chevrette M.G."/>
            <person name="De Carvalho L.P.S."/>
            <person name="Shen B."/>
        </authorList>
    </citation>
    <scope>NUCLEOTIDE SEQUENCE [LARGE SCALE GENOMIC DNA]</scope>
    <source>
        <strain evidence="2 3">NPDC048320</strain>
    </source>
</reference>
<sequence length="135" mass="14655">MKSGLEVSLARGGTDDPSDWAWIAAIFALYLLFGYGLEYRSKKRRGIARPAKAAAKGLFSEREGIDPGQRFVSRMLMLCGALATGLAGYVTRNAPTAMQILTVGVVALLGIFAWAYFDHRTEPRREDMGGQPKGG</sequence>
<feature type="transmembrane region" description="Helical" evidence="1">
    <location>
        <begin position="71"/>
        <end position="90"/>
    </location>
</feature>
<name>A0ABW7B9D4_9ACTN</name>
<accession>A0ABW7B9D4</accession>
<feature type="transmembrane region" description="Helical" evidence="1">
    <location>
        <begin position="20"/>
        <end position="37"/>
    </location>
</feature>
<evidence type="ECO:0000313" key="3">
    <source>
        <dbReference type="Proteomes" id="UP001604267"/>
    </source>
</evidence>
<keyword evidence="1" id="KW-0812">Transmembrane</keyword>
<gene>
    <name evidence="2" type="ORF">ACGFZB_25850</name>
</gene>
<dbReference type="Proteomes" id="UP001604267">
    <property type="component" value="Unassembled WGS sequence"/>
</dbReference>
<dbReference type="EMBL" id="JBICYV010000013">
    <property type="protein sequence ID" value="MFG3013800.1"/>
    <property type="molecule type" value="Genomic_DNA"/>
</dbReference>
<evidence type="ECO:0000256" key="1">
    <source>
        <dbReference type="SAM" id="Phobius"/>
    </source>
</evidence>
<evidence type="ECO:0008006" key="4">
    <source>
        <dbReference type="Google" id="ProtNLM"/>
    </source>
</evidence>
<keyword evidence="1" id="KW-1133">Transmembrane helix</keyword>
<organism evidence="2 3">
    <name type="scientific">Streptomyces cinerochromogenes</name>
    <dbReference type="NCBI Taxonomy" id="66422"/>
    <lineage>
        <taxon>Bacteria</taxon>
        <taxon>Bacillati</taxon>
        <taxon>Actinomycetota</taxon>
        <taxon>Actinomycetes</taxon>
        <taxon>Kitasatosporales</taxon>
        <taxon>Streptomycetaceae</taxon>
        <taxon>Streptomyces</taxon>
    </lineage>
</organism>
<proteinExistence type="predicted"/>
<comment type="caution">
    <text evidence="2">The sequence shown here is derived from an EMBL/GenBank/DDBJ whole genome shotgun (WGS) entry which is preliminary data.</text>
</comment>
<dbReference type="RefSeq" id="WP_392819816.1">
    <property type="nucleotide sequence ID" value="NZ_JBICYV010000013.1"/>
</dbReference>
<keyword evidence="3" id="KW-1185">Reference proteome</keyword>
<protein>
    <recommendedName>
        <fullName evidence="4">Integral membrane protein</fullName>
    </recommendedName>
</protein>